<dbReference type="CDD" id="cd03255">
    <property type="entry name" value="ABC_MJ0796_LolCDE_FtsE"/>
    <property type="match status" value="1"/>
</dbReference>
<proteinExistence type="predicted"/>
<dbReference type="InterPro" id="IPR015854">
    <property type="entry name" value="ABC_transpr_LolD-like"/>
</dbReference>
<dbReference type="Gene3D" id="3.40.50.300">
    <property type="entry name" value="P-loop containing nucleotide triphosphate hydrolases"/>
    <property type="match status" value="1"/>
</dbReference>
<dbReference type="Proteomes" id="UP001168338">
    <property type="component" value="Unassembled WGS sequence"/>
</dbReference>
<evidence type="ECO:0000256" key="2">
    <source>
        <dbReference type="ARBA" id="ARBA00022741"/>
    </source>
</evidence>
<keyword evidence="6" id="KW-1185">Reference proteome</keyword>
<dbReference type="GO" id="GO:0005524">
    <property type="term" value="F:ATP binding"/>
    <property type="evidence" value="ECO:0007669"/>
    <property type="project" value="UniProtKB-KW"/>
</dbReference>
<dbReference type="InterPro" id="IPR017871">
    <property type="entry name" value="ABC_transporter-like_CS"/>
</dbReference>
<feature type="domain" description="ABC transporter" evidence="4">
    <location>
        <begin position="5"/>
        <end position="220"/>
    </location>
</feature>
<dbReference type="EMBL" id="VCYH01000002">
    <property type="protein sequence ID" value="MDN7024054.1"/>
    <property type="molecule type" value="Genomic_DNA"/>
</dbReference>
<dbReference type="SUPFAM" id="SSF52540">
    <property type="entry name" value="P-loop containing nucleoside triphosphate hydrolases"/>
    <property type="match status" value="1"/>
</dbReference>
<dbReference type="RefSeq" id="WP_301663140.1">
    <property type="nucleotide sequence ID" value="NZ_VCYH01000002.1"/>
</dbReference>
<keyword evidence="1" id="KW-0813">Transport</keyword>
<evidence type="ECO:0000256" key="3">
    <source>
        <dbReference type="ARBA" id="ARBA00022840"/>
    </source>
</evidence>
<sequence>MTAIVATERLTKRYGTTVTALDDVSIEIRRGEFAAIVGRSGSGKSTLMNILGCLDAPTSGSVAIGGRQVDYTDRSALVHLRRTAIGFVFQQFNLIPNLTAEENVEYPLLFNYRERGERTERARALLERVGLPERASHYPAELSGGEQQRVAIARALVHDPLIVLADEPTGNLDSKTSTDILELLRELNRDRQTTFVVVTHDRECESLFDRTIGMVDGRVVA</sequence>
<dbReference type="SMART" id="SM00382">
    <property type="entry name" value="AAA"/>
    <property type="match status" value="1"/>
</dbReference>
<evidence type="ECO:0000313" key="6">
    <source>
        <dbReference type="Proteomes" id="UP001168338"/>
    </source>
</evidence>
<dbReference type="InterPro" id="IPR017911">
    <property type="entry name" value="MacB-like_ATP-bd"/>
</dbReference>
<evidence type="ECO:0000259" key="4">
    <source>
        <dbReference type="PROSITE" id="PS50893"/>
    </source>
</evidence>
<dbReference type="InterPro" id="IPR003439">
    <property type="entry name" value="ABC_transporter-like_ATP-bd"/>
</dbReference>
<gene>
    <name evidence="5" type="ORF">FGU65_03970</name>
</gene>
<dbReference type="PROSITE" id="PS50893">
    <property type="entry name" value="ABC_TRANSPORTER_2"/>
    <property type="match status" value="1"/>
</dbReference>
<evidence type="ECO:0000313" key="5">
    <source>
        <dbReference type="EMBL" id="MDN7024054.1"/>
    </source>
</evidence>
<dbReference type="Pfam" id="PF00005">
    <property type="entry name" value="ABC_tran"/>
    <property type="match status" value="1"/>
</dbReference>
<dbReference type="PROSITE" id="PS00211">
    <property type="entry name" value="ABC_TRANSPORTER_1"/>
    <property type="match status" value="1"/>
</dbReference>
<comment type="caution">
    <text evidence="5">The sequence shown here is derived from an EMBL/GenBank/DDBJ whole genome shotgun (WGS) entry which is preliminary data.</text>
</comment>
<dbReference type="PANTHER" id="PTHR24220">
    <property type="entry name" value="IMPORT ATP-BINDING PROTEIN"/>
    <property type="match status" value="1"/>
</dbReference>
<evidence type="ECO:0000256" key="1">
    <source>
        <dbReference type="ARBA" id="ARBA00022448"/>
    </source>
</evidence>
<organism evidence="5 6">
    <name type="scientific">Methanoculleus frigidifontis</name>
    <dbReference type="NCBI Taxonomy" id="2584085"/>
    <lineage>
        <taxon>Archaea</taxon>
        <taxon>Methanobacteriati</taxon>
        <taxon>Methanobacteriota</taxon>
        <taxon>Stenosarchaea group</taxon>
        <taxon>Methanomicrobia</taxon>
        <taxon>Methanomicrobiales</taxon>
        <taxon>Methanomicrobiaceae</taxon>
        <taxon>Methanoculleus</taxon>
    </lineage>
</organism>
<reference evidence="5" key="1">
    <citation type="submission" date="2019-05" db="EMBL/GenBank/DDBJ databases">
        <title>Methanoculleus sp. FWC-SCC1, a methanogenic archaeon isolated from deep marine cold seep.</title>
        <authorList>
            <person name="Chen Y.-W."/>
            <person name="Chen S.-C."/>
            <person name="Teng N.-H."/>
            <person name="Lai M.-C."/>
        </authorList>
    </citation>
    <scope>NUCLEOTIDE SEQUENCE</scope>
    <source>
        <strain evidence="5">FWC-SCC1</strain>
    </source>
</reference>
<protein>
    <submittedName>
        <fullName evidence="5">ABC transporter ATP-binding protein</fullName>
    </submittedName>
</protein>
<dbReference type="PANTHER" id="PTHR24220:SF86">
    <property type="entry name" value="ABC TRANSPORTER ABCH.1"/>
    <property type="match status" value="1"/>
</dbReference>
<keyword evidence="2" id="KW-0547">Nucleotide-binding</keyword>
<dbReference type="InterPro" id="IPR027417">
    <property type="entry name" value="P-loop_NTPase"/>
</dbReference>
<accession>A0ABT8M7Z5</accession>
<dbReference type="InterPro" id="IPR003593">
    <property type="entry name" value="AAA+_ATPase"/>
</dbReference>
<name>A0ABT8M7Z5_9EURY</name>
<keyword evidence="3 5" id="KW-0067">ATP-binding</keyword>